<dbReference type="EMBL" id="CP016379">
    <property type="protein sequence ID" value="AZR72479.1"/>
    <property type="molecule type" value="Genomic_DNA"/>
</dbReference>
<protein>
    <recommendedName>
        <fullName evidence="3">Sce7726 family protein</fullName>
    </recommendedName>
</protein>
<organism evidence="1 2">
    <name type="scientific">Anoxybacter fermentans</name>
    <dbReference type="NCBI Taxonomy" id="1323375"/>
    <lineage>
        <taxon>Bacteria</taxon>
        <taxon>Bacillati</taxon>
        <taxon>Bacillota</taxon>
        <taxon>Clostridia</taxon>
        <taxon>Halanaerobiales</taxon>
        <taxon>Anoxybacter</taxon>
    </lineage>
</organism>
<proteinExistence type="predicted"/>
<evidence type="ECO:0008006" key="3">
    <source>
        <dbReference type="Google" id="ProtNLM"/>
    </source>
</evidence>
<dbReference type="KEGG" id="aft:BBF96_03240"/>
<reference evidence="1 2" key="1">
    <citation type="submission" date="2016-07" db="EMBL/GenBank/DDBJ databases">
        <title>Genome and transcriptome analysis of iron-reducing fermentative bacteria Anoxybacter fermentans.</title>
        <authorList>
            <person name="Zeng X."/>
            <person name="Shao Z."/>
        </authorList>
    </citation>
    <scope>NUCLEOTIDE SEQUENCE [LARGE SCALE GENOMIC DNA]</scope>
    <source>
        <strain evidence="1 2">DY22613</strain>
    </source>
</reference>
<keyword evidence="2" id="KW-1185">Reference proteome</keyword>
<dbReference type="Proteomes" id="UP000267250">
    <property type="component" value="Chromosome"/>
</dbReference>
<dbReference type="RefSeq" id="WP_127015810.1">
    <property type="nucleotide sequence ID" value="NZ_CP016379.1"/>
</dbReference>
<sequence length="198" mass="22808">MKARDIDIRYVLHEKLNKQYGNDEDTVILDELVVCQGEACVDVAVINGTIIGYEIKSERDSLDRLPNQINAYNKVFDIVSIITGNCHLDKISSIVPDWWGIYLAISTETGLEIKQVRSPKPNKNVEAFALAQFLWREEILNLLSKYNLDKGIKRLPKFKLWPYIAENIPLDELKEYVRSCLKSRKELRALKNLKSNTV</sequence>
<dbReference type="OrthoDB" id="128875at2"/>
<dbReference type="AlphaFoldDB" id="A0A3Q9HQQ6"/>
<evidence type="ECO:0000313" key="1">
    <source>
        <dbReference type="EMBL" id="AZR72479.1"/>
    </source>
</evidence>
<evidence type="ECO:0000313" key="2">
    <source>
        <dbReference type="Proteomes" id="UP000267250"/>
    </source>
</evidence>
<name>A0A3Q9HQQ6_9FIRM</name>
<accession>A0A3Q9HQQ6</accession>
<dbReference type="InterPro" id="IPR047729">
    <property type="entry name" value="Sce7726-like"/>
</dbReference>
<dbReference type="NCBIfam" id="NF033832">
    <property type="entry name" value="sce7726_fam"/>
    <property type="match status" value="1"/>
</dbReference>
<gene>
    <name evidence="1" type="ORF">BBF96_03240</name>
</gene>